<organism evidence="2 3">
    <name type="scientific">Pleurodeles waltl</name>
    <name type="common">Iberian ribbed newt</name>
    <dbReference type="NCBI Taxonomy" id="8319"/>
    <lineage>
        <taxon>Eukaryota</taxon>
        <taxon>Metazoa</taxon>
        <taxon>Chordata</taxon>
        <taxon>Craniata</taxon>
        <taxon>Vertebrata</taxon>
        <taxon>Euteleostomi</taxon>
        <taxon>Amphibia</taxon>
        <taxon>Batrachia</taxon>
        <taxon>Caudata</taxon>
        <taxon>Salamandroidea</taxon>
        <taxon>Salamandridae</taxon>
        <taxon>Pleurodelinae</taxon>
        <taxon>Pleurodeles</taxon>
    </lineage>
</organism>
<gene>
    <name evidence="2" type="ORF">NDU88_006740</name>
</gene>
<dbReference type="EMBL" id="JANPWB010000012">
    <property type="protein sequence ID" value="KAJ1118549.1"/>
    <property type="molecule type" value="Genomic_DNA"/>
</dbReference>
<evidence type="ECO:0000256" key="1">
    <source>
        <dbReference type="SAM" id="MobiDB-lite"/>
    </source>
</evidence>
<reference evidence="2" key="1">
    <citation type="journal article" date="2022" name="bioRxiv">
        <title>Sequencing and chromosome-scale assembly of the giantPleurodeles waltlgenome.</title>
        <authorList>
            <person name="Brown T."/>
            <person name="Elewa A."/>
            <person name="Iarovenko S."/>
            <person name="Subramanian E."/>
            <person name="Araus A.J."/>
            <person name="Petzold A."/>
            <person name="Susuki M."/>
            <person name="Suzuki K.-i.T."/>
            <person name="Hayashi T."/>
            <person name="Toyoda A."/>
            <person name="Oliveira C."/>
            <person name="Osipova E."/>
            <person name="Leigh N.D."/>
            <person name="Simon A."/>
            <person name="Yun M.H."/>
        </authorList>
    </citation>
    <scope>NUCLEOTIDE SEQUENCE</scope>
    <source>
        <strain evidence="2">20211129_DDA</strain>
        <tissue evidence="2">Liver</tissue>
    </source>
</reference>
<accession>A0AAV7NVA5</accession>
<protein>
    <submittedName>
        <fullName evidence="2">Uncharacterized protein</fullName>
    </submittedName>
</protein>
<dbReference type="Proteomes" id="UP001066276">
    <property type="component" value="Chromosome 8"/>
</dbReference>
<feature type="region of interest" description="Disordered" evidence="1">
    <location>
        <begin position="77"/>
        <end position="96"/>
    </location>
</feature>
<evidence type="ECO:0000313" key="3">
    <source>
        <dbReference type="Proteomes" id="UP001066276"/>
    </source>
</evidence>
<comment type="caution">
    <text evidence="2">The sequence shown here is derived from an EMBL/GenBank/DDBJ whole genome shotgun (WGS) entry which is preliminary data.</text>
</comment>
<name>A0AAV7NVA5_PLEWA</name>
<dbReference type="AlphaFoldDB" id="A0AAV7NVA5"/>
<sequence length="131" mass="12898">MAVRLSHADMPCRGSGSGRGQEGFTAGLGAVNATRAVCGLTGDGSLPACSILAHAVEGASKLREGWDRTQGMGSEFAPSGGNTCWEDGGGGGGSQGLVRPESAVAPLGRVLNGLQAMPGGGATECQGLLLD</sequence>
<feature type="region of interest" description="Disordered" evidence="1">
    <location>
        <begin position="1"/>
        <end position="21"/>
    </location>
</feature>
<proteinExistence type="predicted"/>
<evidence type="ECO:0000313" key="2">
    <source>
        <dbReference type="EMBL" id="KAJ1118549.1"/>
    </source>
</evidence>
<keyword evidence="3" id="KW-1185">Reference proteome</keyword>